<dbReference type="InterPro" id="IPR001299">
    <property type="entry name" value="Ependymin"/>
</dbReference>
<accession>A0ABD1IVU4</accession>
<organism evidence="3 4">
    <name type="scientific">Coilia grayii</name>
    <name type="common">Gray's grenadier anchovy</name>
    <dbReference type="NCBI Taxonomy" id="363190"/>
    <lineage>
        <taxon>Eukaryota</taxon>
        <taxon>Metazoa</taxon>
        <taxon>Chordata</taxon>
        <taxon>Craniata</taxon>
        <taxon>Vertebrata</taxon>
        <taxon>Euteleostomi</taxon>
        <taxon>Actinopterygii</taxon>
        <taxon>Neopterygii</taxon>
        <taxon>Teleostei</taxon>
        <taxon>Clupei</taxon>
        <taxon>Clupeiformes</taxon>
        <taxon>Clupeoidei</taxon>
        <taxon>Engraulidae</taxon>
        <taxon>Coilinae</taxon>
        <taxon>Coilia</taxon>
    </lineage>
</organism>
<proteinExistence type="inferred from homology"/>
<comment type="similarity">
    <text evidence="1">Belongs to the ependymin family.</text>
</comment>
<dbReference type="PANTHER" id="PTHR10697:SF5">
    <property type="entry name" value="EPENDYMIN-RELATED"/>
    <property type="match status" value="1"/>
</dbReference>
<keyword evidence="4" id="KW-1185">Reference proteome</keyword>
<reference evidence="3 4" key="1">
    <citation type="submission" date="2024-09" db="EMBL/GenBank/DDBJ databases">
        <title>A chromosome-level genome assembly of Gray's grenadier anchovy, Coilia grayii.</title>
        <authorList>
            <person name="Fu Z."/>
        </authorList>
    </citation>
    <scope>NUCLEOTIDE SEQUENCE [LARGE SCALE GENOMIC DNA]</scope>
    <source>
        <strain evidence="3">G4</strain>
        <tissue evidence="3">Muscle</tissue>
    </source>
</reference>
<name>A0ABD1IVU4_9TELE</name>
<dbReference type="EMBL" id="JBHFQA010000022">
    <property type="protein sequence ID" value="KAL2079082.1"/>
    <property type="molecule type" value="Genomic_DNA"/>
</dbReference>
<dbReference type="Proteomes" id="UP001591681">
    <property type="component" value="Unassembled WGS sequence"/>
</dbReference>
<protein>
    <recommendedName>
        <fullName evidence="5">Ependymin</fullName>
    </recommendedName>
</protein>
<dbReference type="SMART" id="SM00026">
    <property type="entry name" value="EPEND"/>
    <property type="match status" value="1"/>
</dbReference>
<keyword evidence="2" id="KW-0732">Signal</keyword>
<dbReference type="Pfam" id="PF00811">
    <property type="entry name" value="Ependymin"/>
    <property type="match status" value="1"/>
</dbReference>
<evidence type="ECO:0000256" key="1">
    <source>
        <dbReference type="ARBA" id="ARBA00010771"/>
    </source>
</evidence>
<feature type="signal peptide" evidence="2">
    <location>
        <begin position="1"/>
        <end position="21"/>
    </location>
</feature>
<comment type="caution">
    <text evidence="3">The sequence shown here is derived from an EMBL/GenBank/DDBJ whole genome shotgun (WGS) entry which is preliminary data.</text>
</comment>
<gene>
    <name evidence="3" type="ORF">ACEWY4_024826</name>
</gene>
<feature type="chain" id="PRO_5044801012" description="Ependymin" evidence="2">
    <location>
        <begin position="22"/>
        <end position="216"/>
    </location>
</feature>
<evidence type="ECO:0008006" key="5">
    <source>
        <dbReference type="Google" id="ProtNLM"/>
    </source>
</evidence>
<evidence type="ECO:0000313" key="3">
    <source>
        <dbReference type="EMBL" id="KAL2079082.1"/>
    </source>
</evidence>
<dbReference type="PANTHER" id="PTHR10697">
    <property type="entry name" value="MAMMALIAN EPENDYMIN-RELATED PROTEIN 1"/>
    <property type="match status" value="1"/>
</dbReference>
<evidence type="ECO:0000313" key="4">
    <source>
        <dbReference type="Proteomes" id="UP001591681"/>
    </source>
</evidence>
<dbReference type="PRINTS" id="PR00317">
    <property type="entry name" value="EPENDYMIN"/>
</dbReference>
<sequence length="216" mass="24142">MQAVFWMTVGLLCLAPGLSLAQRPRPCRSPLLYTGSLTVATQNEKLWAVGKYAYDAVNQRVHLGEIGHYNNKSFIFDTLFLFDEGVLYEINRHNRTCVKKALQSDFHPMEVPKDAAFVSQVVLGSSSSPGQGLLVNNWWGDIPGTKGHYLVSFTEFGCFPVSALSQTKDFGWVSISYYDNILGAEPSWFIPPPFCEDATLVENEDGKVTDFFSVFH</sequence>
<dbReference type="AlphaFoldDB" id="A0ABD1IVU4"/>
<evidence type="ECO:0000256" key="2">
    <source>
        <dbReference type="SAM" id="SignalP"/>
    </source>
</evidence>